<evidence type="ECO:0000313" key="3">
    <source>
        <dbReference type="Proteomes" id="UP000748531"/>
    </source>
</evidence>
<keyword evidence="1" id="KW-0472">Membrane</keyword>
<dbReference type="Proteomes" id="UP000748531">
    <property type="component" value="Unassembled WGS sequence"/>
</dbReference>
<evidence type="ECO:0000313" key="2">
    <source>
        <dbReference type="EMBL" id="KAF5395279.1"/>
    </source>
</evidence>
<keyword evidence="3" id="KW-1185">Reference proteome</keyword>
<proteinExistence type="predicted"/>
<protein>
    <submittedName>
        <fullName evidence="2">Uncharacterized protein</fullName>
    </submittedName>
</protein>
<dbReference type="EMBL" id="LUCH01016428">
    <property type="protein sequence ID" value="KAF5395279.1"/>
    <property type="molecule type" value="Genomic_DNA"/>
</dbReference>
<evidence type="ECO:0000256" key="1">
    <source>
        <dbReference type="SAM" id="Phobius"/>
    </source>
</evidence>
<feature type="transmembrane region" description="Helical" evidence="1">
    <location>
        <begin position="277"/>
        <end position="293"/>
    </location>
</feature>
<gene>
    <name evidence="2" type="ORF">PHET_12464</name>
</gene>
<sequence length="321" mass="36760">MLRLSADLVDLQSADLLDLLPLLFFSREDLEDVLSNLNLPFNTLHILSTRLSFLEELQLLDIPHLWSVIKPDGLQCALFDSKNALAMDFENHNTDGKMKLLISILLHLNEKPSNSVCSTRSCCSLFDIEAYEFELVALLSGLIYGVPGINFLSNFVCGYLIHTRSVNYRFLCLVFRNFPSEWMTIWNCMISLIQLVSVDYLELPKNTSTRFSLKPEESTFRRTKLNEVVADAGVRLADIKPELMCHRIESVLRWLLIADSTYTGVGVEFCVSFSPCFLYVFLIMCIALTWRFCKFACYVTHTGCYLLHILLDIFESLCNIQ</sequence>
<accession>A0A8J4T252</accession>
<name>A0A8J4T252_9TREM</name>
<organism evidence="2 3">
    <name type="scientific">Paragonimus heterotremus</name>
    <dbReference type="NCBI Taxonomy" id="100268"/>
    <lineage>
        <taxon>Eukaryota</taxon>
        <taxon>Metazoa</taxon>
        <taxon>Spiralia</taxon>
        <taxon>Lophotrochozoa</taxon>
        <taxon>Platyhelminthes</taxon>
        <taxon>Trematoda</taxon>
        <taxon>Digenea</taxon>
        <taxon>Plagiorchiida</taxon>
        <taxon>Troglotremata</taxon>
        <taxon>Troglotrematidae</taxon>
        <taxon>Paragonimus</taxon>
    </lineage>
</organism>
<keyword evidence="1" id="KW-1133">Transmembrane helix</keyword>
<comment type="caution">
    <text evidence="2">The sequence shown here is derived from an EMBL/GenBank/DDBJ whole genome shotgun (WGS) entry which is preliminary data.</text>
</comment>
<reference evidence="2" key="1">
    <citation type="submission" date="2019-05" db="EMBL/GenBank/DDBJ databases">
        <title>Annotation for the trematode Paragonimus heterotremus.</title>
        <authorList>
            <person name="Choi Y.-J."/>
        </authorList>
    </citation>
    <scope>NUCLEOTIDE SEQUENCE</scope>
    <source>
        <strain evidence="2">LC</strain>
    </source>
</reference>
<keyword evidence="1" id="KW-0812">Transmembrane</keyword>
<dbReference type="AlphaFoldDB" id="A0A8J4T252"/>